<comment type="caution">
    <text evidence="4">The sequence shown here is derived from an EMBL/GenBank/DDBJ whole genome shotgun (WGS) entry which is preliminary data.</text>
</comment>
<feature type="domain" description="UPF0029" evidence="3">
    <location>
        <begin position="139"/>
        <end position="194"/>
    </location>
</feature>
<sequence>MDRYDTVYRGGTGEYTEKKSRFIAEVYSVSCEEEAFAYLEEVKKRYWDARHHCWAYVIGRNPASERMSDDGEPAGTAGKPILEVIRGRKVTDIFVVVTRYFGGTLLGTGGLVRAYTSAAAAALSDTVIITRISAFKLDIHTDYTGLGKIQYLIGRRGLDILDTAYTDKVVISIVIPEEEEGSFTKEVLEGTNGQAVLEKKGKCWFARTENGVEIWEV</sequence>
<dbReference type="PROSITE" id="PS00910">
    <property type="entry name" value="UPF0029"/>
    <property type="match status" value="1"/>
</dbReference>
<organism evidence="4 5">
    <name type="scientific">Candidatus Mediterraneibacter gallistercoris</name>
    <dbReference type="NCBI Taxonomy" id="2838671"/>
    <lineage>
        <taxon>Bacteria</taxon>
        <taxon>Bacillati</taxon>
        <taxon>Bacillota</taxon>
        <taxon>Clostridia</taxon>
        <taxon>Lachnospirales</taxon>
        <taxon>Lachnospiraceae</taxon>
        <taxon>Mediterraneibacter</taxon>
    </lineage>
</organism>
<dbReference type="PANTHER" id="PTHR16301">
    <property type="entry name" value="IMPACT-RELATED"/>
    <property type="match status" value="1"/>
</dbReference>
<gene>
    <name evidence="4" type="ORF">H9756_03205</name>
</gene>
<accession>A0A9D2P4G6</accession>
<dbReference type="Proteomes" id="UP000823895">
    <property type="component" value="Unassembled WGS sequence"/>
</dbReference>
<dbReference type="InterPro" id="IPR015269">
    <property type="entry name" value="UPF0029_Impact_C"/>
</dbReference>
<evidence type="ECO:0000259" key="2">
    <source>
        <dbReference type="Pfam" id="PF01205"/>
    </source>
</evidence>
<dbReference type="NCBIfam" id="TIGR00257">
    <property type="entry name" value="IMPACT_YIGZ"/>
    <property type="match status" value="1"/>
</dbReference>
<dbReference type="InterPro" id="IPR020569">
    <property type="entry name" value="UPF0029_Impact_CS"/>
</dbReference>
<feature type="domain" description="Impact N-terminal" evidence="2">
    <location>
        <begin position="18"/>
        <end position="123"/>
    </location>
</feature>
<dbReference type="Gene3D" id="3.30.70.240">
    <property type="match status" value="1"/>
</dbReference>
<evidence type="ECO:0000313" key="5">
    <source>
        <dbReference type="Proteomes" id="UP000823895"/>
    </source>
</evidence>
<dbReference type="PANTHER" id="PTHR16301:SF20">
    <property type="entry name" value="IMPACT FAMILY MEMBER YIGZ"/>
    <property type="match status" value="1"/>
</dbReference>
<dbReference type="InterPro" id="IPR015796">
    <property type="entry name" value="Impact_YigZ-like"/>
</dbReference>
<dbReference type="InterPro" id="IPR036956">
    <property type="entry name" value="Impact_N_sf"/>
</dbReference>
<dbReference type="InterPro" id="IPR035647">
    <property type="entry name" value="EFG_III/V"/>
</dbReference>
<proteinExistence type="inferred from homology"/>
<evidence type="ECO:0000313" key="4">
    <source>
        <dbReference type="EMBL" id="HJC42680.1"/>
    </source>
</evidence>
<reference evidence="4" key="2">
    <citation type="submission" date="2021-04" db="EMBL/GenBank/DDBJ databases">
        <authorList>
            <person name="Gilroy R."/>
        </authorList>
    </citation>
    <scope>NUCLEOTIDE SEQUENCE</scope>
    <source>
        <strain evidence="4">CHK165-2605</strain>
    </source>
</reference>
<evidence type="ECO:0000256" key="1">
    <source>
        <dbReference type="ARBA" id="ARBA00007665"/>
    </source>
</evidence>
<dbReference type="GO" id="GO:0005737">
    <property type="term" value="C:cytoplasm"/>
    <property type="evidence" value="ECO:0007669"/>
    <property type="project" value="TreeGrafter"/>
</dbReference>
<dbReference type="Gene3D" id="3.30.230.30">
    <property type="entry name" value="Impact, N-terminal domain"/>
    <property type="match status" value="1"/>
</dbReference>
<protein>
    <submittedName>
        <fullName evidence="4">YigZ family protein</fullName>
    </submittedName>
</protein>
<reference evidence="4" key="1">
    <citation type="journal article" date="2021" name="PeerJ">
        <title>Extensive microbial diversity within the chicken gut microbiome revealed by metagenomics and culture.</title>
        <authorList>
            <person name="Gilroy R."/>
            <person name="Ravi A."/>
            <person name="Getino M."/>
            <person name="Pursley I."/>
            <person name="Horton D.L."/>
            <person name="Alikhan N.F."/>
            <person name="Baker D."/>
            <person name="Gharbi K."/>
            <person name="Hall N."/>
            <person name="Watson M."/>
            <person name="Adriaenssens E.M."/>
            <person name="Foster-Nyarko E."/>
            <person name="Jarju S."/>
            <person name="Secka A."/>
            <person name="Antonio M."/>
            <person name="Oren A."/>
            <person name="Chaudhuri R.R."/>
            <person name="La Ragione R."/>
            <person name="Hildebrand F."/>
            <person name="Pallen M.J."/>
        </authorList>
    </citation>
    <scope>NUCLEOTIDE SEQUENCE</scope>
    <source>
        <strain evidence="4">CHK165-2605</strain>
    </source>
</reference>
<dbReference type="SUPFAM" id="SSF54211">
    <property type="entry name" value="Ribosomal protein S5 domain 2-like"/>
    <property type="match status" value="1"/>
</dbReference>
<evidence type="ECO:0000259" key="3">
    <source>
        <dbReference type="Pfam" id="PF09186"/>
    </source>
</evidence>
<dbReference type="SUPFAM" id="SSF54980">
    <property type="entry name" value="EF-G C-terminal domain-like"/>
    <property type="match status" value="1"/>
</dbReference>
<dbReference type="GO" id="GO:0006446">
    <property type="term" value="P:regulation of translational initiation"/>
    <property type="evidence" value="ECO:0007669"/>
    <property type="project" value="TreeGrafter"/>
</dbReference>
<dbReference type="InterPro" id="IPR001498">
    <property type="entry name" value="Impact_N"/>
</dbReference>
<dbReference type="AlphaFoldDB" id="A0A9D2P4G6"/>
<dbReference type="InterPro" id="IPR020568">
    <property type="entry name" value="Ribosomal_Su5_D2-typ_SF"/>
</dbReference>
<dbReference type="Pfam" id="PF01205">
    <property type="entry name" value="Impact_N"/>
    <property type="match status" value="1"/>
</dbReference>
<comment type="similarity">
    <text evidence="1">Belongs to the IMPACT family.</text>
</comment>
<dbReference type="InterPro" id="IPR023582">
    <property type="entry name" value="Impact"/>
</dbReference>
<dbReference type="EMBL" id="DWWI01000070">
    <property type="protein sequence ID" value="HJC42680.1"/>
    <property type="molecule type" value="Genomic_DNA"/>
</dbReference>
<name>A0A9D2P4G6_9FIRM</name>
<dbReference type="Pfam" id="PF09186">
    <property type="entry name" value="DUF1949"/>
    <property type="match status" value="1"/>
</dbReference>